<accession>A0A135V4W6</accession>
<sequence>MWQPSRVDYARALLSQGLDRKMVTFEAMSRKVRRALLCWDALREKTVPWSHDSLTLTVEKFPEEEWFYGTSRDSHRNTWAADFIDSWTLLAKRNLAALKISSPEKILLGGKDSGLKGSQCGQNWPAVTEARLLPLEEAFTHINDTYDEEMENVPWEDVRII</sequence>
<reference evidence="1 2" key="1">
    <citation type="submission" date="2014-02" db="EMBL/GenBank/DDBJ databases">
        <title>The genome sequence of Colletotrichum salicis CBS 607.94.</title>
        <authorList>
            <person name="Baroncelli R."/>
            <person name="Thon M.R."/>
        </authorList>
    </citation>
    <scope>NUCLEOTIDE SEQUENCE [LARGE SCALE GENOMIC DNA]</scope>
    <source>
        <strain evidence="1 2">CBS 607.94</strain>
    </source>
</reference>
<dbReference type="EMBL" id="JFFI01000428">
    <property type="protein sequence ID" value="KXH67723.1"/>
    <property type="molecule type" value="Genomic_DNA"/>
</dbReference>
<dbReference type="OrthoDB" id="4850135at2759"/>
<evidence type="ECO:0000313" key="2">
    <source>
        <dbReference type="Proteomes" id="UP000070121"/>
    </source>
</evidence>
<dbReference type="AlphaFoldDB" id="A0A135V4W6"/>
<dbReference type="Proteomes" id="UP000070121">
    <property type="component" value="Unassembled WGS sequence"/>
</dbReference>
<keyword evidence="2" id="KW-1185">Reference proteome</keyword>
<gene>
    <name evidence="1" type="ORF">CSAL01_01492</name>
</gene>
<proteinExistence type="predicted"/>
<comment type="caution">
    <text evidence="1">The sequence shown here is derived from an EMBL/GenBank/DDBJ whole genome shotgun (WGS) entry which is preliminary data.</text>
</comment>
<name>A0A135V4W6_9PEZI</name>
<evidence type="ECO:0000313" key="1">
    <source>
        <dbReference type="EMBL" id="KXH67723.1"/>
    </source>
</evidence>
<protein>
    <submittedName>
        <fullName evidence="1">Uncharacterized protein</fullName>
    </submittedName>
</protein>
<organism evidence="1 2">
    <name type="scientific">Colletotrichum salicis</name>
    <dbReference type="NCBI Taxonomy" id="1209931"/>
    <lineage>
        <taxon>Eukaryota</taxon>
        <taxon>Fungi</taxon>
        <taxon>Dikarya</taxon>
        <taxon>Ascomycota</taxon>
        <taxon>Pezizomycotina</taxon>
        <taxon>Sordariomycetes</taxon>
        <taxon>Hypocreomycetidae</taxon>
        <taxon>Glomerellales</taxon>
        <taxon>Glomerellaceae</taxon>
        <taxon>Colletotrichum</taxon>
        <taxon>Colletotrichum acutatum species complex</taxon>
    </lineage>
</organism>